<comment type="caution">
    <text evidence="3">The sequence shown here is derived from an EMBL/GenBank/DDBJ whole genome shotgun (WGS) entry which is preliminary data.</text>
</comment>
<keyword evidence="4" id="KW-1185">Reference proteome</keyword>
<dbReference type="EMBL" id="SDOX01000122">
    <property type="protein sequence ID" value="TFJ81892.1"/>
    <property type="molecule type" value="Genomic_DNA"/>
</dbReference>
<evidence type="ECO:0000313" key="3">
    <source>
        <dbReference type="EMBL" id="TFJ81892.1"/>
    </source>
</evidence>
<evidence type="ECO:0000313" key="4">
    <source>
        <dbReference type="Proteomes" id="UP000355283"/>
    </source>
</evidence>
<feature type="coiled-coil region" evidence="1">
    <location>
        <begin position="58"/>
        <end position="104"/>
    </location>
</feature>
<accession>A0A4D9CRQ2</accession>
<feature type="coiled-coil region" evidence="1">
    <location>
        <begin position="146"/>
        <end position="182"/>
    </location>
</feature>
<reference evidence="3 4" key="1">
    <citation type="submission" date="2019-01" db="EMBL/GenBank/DDBJ databases">
        <title>Nuclear Genome Assembly of the Microalgal Biofuel strain Nannochloropsis salina CCMP1776.</title>
        <authorList>
            <person name="Hovde B."/>
        </authorList>
    </citation>
    <scope>NUCLEOTIDE SEQUENCE [LARGE SCALE GENOMIC DNA]</scope>
    <source>
        <strain evidence="3 4">CCMP1776</strain>
    </source>
</reference>
<proteinExistence type="predicted"/>
<evidence type="ECO:0000256" key="1">
    <source>
        <dbReference type="SAM" id="Coils"/>
    </source>
</evidence>
<organism evidence="3 4">
    <name type="scientific">Nannochloropsis salina CCMP1776</name>
    <dbReference type="NCBI Taxonomy" id="1027361"/>
    <lineage>
        <taxon>Eukaryota</taxon>
        <taxon>Sar</taxon>
        <taxon>Stramenopiles</taxon>
        <taxon>Ochrophyta</taxon>
        <taxon>Eustigmatophyceae</taxon>
        <taxon>Eustigmatales</taxon>
        <taxon>Monodopsidaceae</taxon>
        <taxon>Microchloropsis</taxon>
        <taxon>Microchloropsis salina</taxon>
    </lineage>
</organism>
<dbReference type="Proteomes" id="UP000355283">
    <property type="component" value="Unassembled WGS sequence"/>
</dbReference>
<name>A0A4D9CRQ2_9STRA</name>
<feature type="compositionally biased region" description="Low complexity" evidence="2">
    <location>
        <begin position="1"/>
        <end position="20"/>
    </location>
</feature>
<dbReference type="AlphaFoldDB" id="A0A4D9CRQ2"/>
<feature type="region of interest" description="Disordered" evidence="2">
    <location>
        <begin position="1"/>
        <end position="33"/>
    </location>
</feature>
<dbReference type="OrthoDB" id="10431132at2759"/>
<keyword evidence="1" id="KW-0175">Coiled coil</keyword>
<sequence length="229" mass="26876">MDIASISSPSGSSKAFSAPADQSSMGIKKQKEDKTWEHAWEMKRVLRMTEELIEEEEIRSAYEAHKQLEVTKKEANQRKKLDKAEVFQAKIEALRCVKKEKEREEKSMRVFLGRDYARSMARKKKEESEQRAARQLDRDQRREVLLKELQLLREASRREKVAKEAEKDSWQLRQMAENAIEEKERTEMVRKVRASIDTQIEKRRASLYNASAALSRERLCEKSPSKTTK</sequence>
<gene>
    <name evidence="3" type="ORF">NSK_007139</name>
</gene>
<evidence type="ECO:0000256" key="2">
    <source>
        <dbReference type="SAM" id="MobiDB-lite"/>
    </source>
</evidence>
<protein>
    <submittedName>
        <fullName evidence="3">Uncharacterized protein</fullName>
    </submittedName>
</protein>